<organism evidence="7 8">
    <name type="scientific">Methanothermococcus okinawensis (strain DSM 14208 / JCM 11175 / IH1)</name>
    <dbReference type="NCBI Taxonomy" id="647113"/>
    <lineage>
        <taxon>Archaea</taxon>
        <taxon>Methanobacteriati</taxon>
        <taxon>Methanobacteriota</taxon>
        <taxon>Methanomada group</taxon>
        <taxon>Methanococci</taxon>
        <taxon>Methanococcales</taxon>
        <taxon>Methanococcaceae</taxon>
        <taxon>Methanothermococcus</taxon>
    </lineage>
</organism>
<feature type="domain" description="DOD-type homing endonuclease" evidence="6">
    <location>
        <begin position="496"/>
        <end position="642"/>
    </location>
</feature>
<accession>F8AML2</accession>
<dbReference type="GO" id="GO:0016539">
    <property type="term" value="P:intein-mediated protein splicing"/>
    <property type="evidence" value="ECO:0007669"/>
    <property type="project" value="InterPro"/>
</dbReference>
<dbReference type="SUPFAM" id="SSF48179">
    <property type="entry name" value="6-phosphogluconate dehydrogenase C-terminal domain-like"/>
    <property type="match status" value="1"/>
</dbReference>
<dbReference type="SUPFAM" id="SSF52413">
    <property type="entry name" value="UDP-glucose/GDP-mannose dehydrogenase C-terminal domain"/>
    <property type="match status" value="1"/>
</dbReference>
<dbReference type="Gene3D" id="1.20.5.100">
    <property type="entry name" value="Cytochrome c1, transmembrane anchor, C-terminal"/>
    <property type="match status" value="1"/>
</dbReference>
<dbReference type="SMART" id="SM00984">
    <property type="entry name" value="UDPG_MGDP_dh_C"/>
    <property type="match status" value="1"/>
</dbReference>
<dbReference type="InterPro" id="IPR017476">
    <property type="entry name" value="UDP-Glc/GDP-Man"/>
</dbReference>
<evidence type="ECO:0000256" key="2">
    <source>
        <dbReference type="ARBA" id="ARBA00022813"/>
    </source>
</evidence>
<dbReference type="GO" id="GO:0051287">
    <property type="term" value="F:NAD binding"/>
    <property type="evidence" value="ECO:0007669"/>
    <property type="project" value="InterPro"/>
</dbReference>
<dbReference type="Pfam" id="PF00984">
    <property type="entry name" value="UDPG_MGDP_dh"/>
    <property type="match status" value="1"/>
</dbReference>
<dbReference type="InterPro" id="IPR006141">
    <property type="entry name" value="Intein_N"/>
</dbReference>
<comment type="similarity">
    <text evidence="1">Belongs to the UDP-glucose/GDP-mannose dehydrogenase family.</text>
</comment>
<keyword evidence="3" id="KW-0651">Protein splicing</keyword>
<dbReference type="InterPro" id="IPR004860">
    <property type="entry name" value="LAGLIDADG_dom"/>
</dbReference>
<protein>
    <submittedName>
        <fullName evidence="7">Nucleotide sugar dehydrogenase</fullName>
        <ecNumber evidence="7">1.1.1.22</ecNumber>
    </submittedName>
</protein>
<evidence type="ECO:0000313" key="8">
    <source>
        <dbReference type="Proteomes" id="UP000009296"/>
    </source>
</evidence>
<dbReference type="HOGENOM" id="CLU_320207_0_0_2"/>
<dbReference type="PROSITE" id="PS50819">
    <property type="entry name" value="INTEIN_ENDONUCLEASE"/>
    <property type="match status" value="1"/>
</dbReference>
<keyword evidence="2" id="KW-0068">Autocatalytic cleavage</keyword>
<sequence length="925" mass="105861">MKYDTIKYFIGDSMKISVIGTGYVGLIQSVGLAEFGFDVVGIDIDETKVKHLNNGKCPLYEDGLDELLQKHVGNKLKFTTSYEEIKDSDVIFLCVGTPQDDEGNADLRFIYSATESIKKILDNEHYKIIVIKSTVPVGTNRKIKALLKDYNVDIVSNPEFLREGIAVHDFFNPERIVLGFENLENKKPIEIMKKVYGNFNNTPFIITDWESAEMIKYASNAFLATKISFVNELSKLSDEVGADIKTISKAMGIDKRIGNKFLNAGIGYGGSCFHPDEVIFVDFGNGLECMTFKELFDELSKNNNRSVKILSINKDLKLDLVNLKLITKRDYSDDLIVLKTSMGREIKITKDHPIVVLNGNKLHIKLAEDVKERDEIALPNGEFNSNCNKNNNNSNNINNIITIDVLEEIKNTPLIEKTFLNNKNMVLNEFDNIRAHLSNKYIYDIKKNGTVRVKDMLPIRSILNKYNHNSNRLFTVRSKSTTIPSVIKIDGDFARLIGYYLAEGWISEDCNKKGNVRKRMGFSFGAHEEEYINDVKNILNKLDINYIEKIKNGSHAIIISSKLLAYIFEKVLKCGNNCYNKQIPPQIFNSPSNIKWEFLKGILRGDGGIVKLNNNKNLNIEYGTVSKKLANSLMVLLQSFGIITSLKRCHNNKSTTLTYIIRINGLNQVKKIGELFGDKWNNYKEIADNYKRNIKPVGYKKSDNYASLKVKSIEREYYNGEVYSVETDNNLLISSYGLLVHNCFPKDVKALIKQFENNNISPKLIKATDEVNEEQIIWFFDKIKNYYNKDINQKTFAVLGLAFKPNTDDLRESRGIKLIDLLLKDGAVVKGFDYVEKARENTINRYKLDKSKAFYGYNLYILDNLYETVKDADAIIITTEYDFNNEDWEKINKLVKNKVVFDGRNIIDRDRIKKLGFEYYGVGRR</sequence>
<dbReference type="InterPro" id="IPR006142">
    <property type="entry name" value="INTEIN"/>
</dbReference>
<dbReference type="PROSITE" id="PS50817">
    <property type="entry name" value="INTEIN_N_TER"/>
    <property type="match status" value="1"/>
</dbReference>
<evidence type="ECO:0000256" key="1">
    <source>
        <dbReference type="ARBA" id="ARBA00006601"/>
    </source>
</evidence>
<dbReference type="InterPro" id="IPR001732">
    <property type="entry name" value="UDP-Glc/GDP-Man_DH_N"/>
</dbReference>
<dbReference type="PANTHER" id="PTHR43750">
    <property type="entry name" value="UDP-GLUCOSE 6-DEHYDROGENASE TUAD"/>
    <property type="match status" value="1"/>
</dbReference>
<dbReference type="AlphaFoldDB" id="F8AML2"/>
<dbReference type="Pfam" id="PF03720">
    <property type="entry name" value="UDPG_MGDP_dh_C"/>
    <property type="match status" value="1"/>
</dbReference>
<keyword evidence="5" id="KW-0520">NAD</keyword>
<dbReference type="GO" id="GO:0004519">
    <property type="term" value="F:endonuclease activity"/>
    <property type="evidence" value="ECO:0007669"/>
    <property type="project" value="InterPro"/>
</dbReference>
<dbReference type="NCBIfam" id="TIGR03026">
    <property type="entry name" value="NDP-sugDHase"/>
    <property type="match status" value="1"/>
</dbReference>
<dbReference type="SUPFAM" id="SSF51294">
    <property type="entry name" value="Hedgehog/intein (Hint) domain"/>
    <property type="match status" value="1"/>
</dbReference>
<evidence type="ECO:0000256" key="3">
    <source>
        <dbReference type="ARBA" id="ARBA00023000"/>
    </source>
</evidence>
<dbReference type="InterPro" id="IPR004042">
    <property type="entry name" value="Intein_endonuc_central"/>
</dbReference>
<dbReference type="SMART" id="SM00306">
    <property type="entry name" value="HintN"/>
    <property type="match status" value="1"/>
</dbReference>
<dbReference type="Gene3D" id="3.10.28.10">
    <property type="entry name" value="Homing endonucleases"/>
    <property type="match status" value="1"/>
</dbReference>
<dbReference type="InterPro" id="IPR003586">
    <property type="entry name" value="Hint_dom_C"/>
</dbReference>
<proteinExistence type="inferred from homology"/>
<dbReference type="NCBIfam" id="TIGR01445">
    <property type="entry name" value="intein_Nterm"/>
    <property type="match status" value="1"/>
</dbReference>
<evidence type="ECO:0000259" key="6">
    <source>
        <dbReference type="PROSITE" id="PS50819"/>
    </source>
</evidence>
<dbReference type="SMART" id="SM00305">
    <property type="entry name" value="HintC"/>
    <property type="match status" value="1"/>
</dbReference>
<dbReference type="eggNOG" id="arCOG00253">
    <property type="taxonomic scope" value="Archaea"/>
</dbReference>
<name>F8AML2_METOI</name>
<dbReference type="EC" id="1.1.1.22" evidence="7"/>
<dbReference type="STRING" id="647113.Metok_0055"/>
<dbReference type="InterPro" id="IPR027434">
    <property type="entry name" value="Homing_endonucl"/>
</dbReference>
<keyword evidence="4 7" id="KW-0560">Oxidoreductase</keyword>
<evidence type="ECO:0000256" key="4">
    <source>
        <dbReference type="ARBA" id="ARBA00023002"/>
    </source>
</evidence>
<dbReference type="Pfam" id="PF03721">
    <property type="entry name" value="UDPG_MGDP_dh_N"/>
    <property type="match status" value="1"/>
</dbReference>
<dbReference type="InterPro" id="IPR003587">
    <property type="entry name" value="Hint_dom_N"/>
</dbReference>
<evidence type="ECO:0000313" key="7">
    <source>
        <dbReference type="EMBL" id="AEH06053.1"/>
    </source>
</evidence>
<keyword evidence="8" id="KW-1185">Reference proteome</keyword>
<dbReference type="InterPro" id="IPR014026">
    <property type="entry name" value="UDP-Glc/GDP-Man_DH_dimer"/>
</dbReference>
<gene>
    <name evidence="7" type="ordered locus">Metok_0055</name>
</gene>
<dbReference type="KEGG" id="mok:Metok_0055"/>
<dbReference type="Gene3D" id="2.170.16.10">
    <property type="entry name" value="Hedgehog/Intein (Hint) domain"/>
    <property type="match status" value="1"/>
</dbReference>
<dbReference type="InterPro" id="IPR036220">
    <property type="entry name" value="UDP-Glc/GDP-Man_DH_C_sf"/>
</dbReference>
<dbReference type="SUPFAM" id="SSF55608">
    <property type="entry name" value="Homing endonucleases"/>
    <property type="match status" value="2"/>
</dbReference>
<dbReference type="Gene3D" id="3.40.50.720">
    <property type="entry name" value="NAD(P)-binding Rossmann-like Domain"/>
    <property type="match status" value="2"/>
</dbReference>
<dbReference type="CDD" id="cd00081">
    <property type="entry name" value="Hint"/>
    <property type="match status" value="1"/>
</dbReference>
<reference evidence="7" key="1">
    <citation type="submission" date="2011-05" db="EMBL/GenBank/DDBJ databases">
        <title>Complete sequence of chromosome of Methanothermococcus okinawensis IH1.</title>
        <authorList>
            <consortium name="US DOE Joint Genome Institute"/>
            <person name="Lucas S."/>
            <person name="Han J."/>
            <person name="Lapidus A."/>
            <person name="Cheng J.-F."/>
            <person name="Goodwin L."/>
            <person name="Pitluck S."/>
            <person name="Peters L."/>
            <person name="Mikhailova N."/>
            <person name="Held B."/>
            <person name="Han C."/>
            <person name="Tapia R."/>
            <person name="Land M."/>
            <person name="Hauser L."/>
            <person name="Kyrpides N."/>
            <person name="Ivanova N."/>
            <person name="Pagani I."/>
            <person name="Sieprawska-Lupa M."/>
            <person name="Takai K."/>
            <person name="Miyazaki J."/>
            <person name="Whitman W."/>
            <person name="Woyke T."/>
        </authorList>
    </citation>
    <scope>NUCLEOTIDE SEQUENCE</scope>
    <source>
        <strain evidence="7">IH1</strain>
    </source>
</reference>
<dbReference type="InterPro" id="IPR036844">
    <property type="entry name" value="Hint_dom_sf"/>
</dbReference>
<dbReference type="InterPro" id="IPR008927">
    <property type="entry name" value="6-PGluconate_DH-like_C_sf"/>
</dbReference>
<dbReference type="InterPro" id="IPR030934">
    <property type="entry name" value="Intein_C"/>
</dbReference>
<dbReference type="PROSITE" id="PS50818">
    <property type="entry name" value="INTEIN_C_TER"/>
    <property type="match status" value="1"/>
</dbReference>
<dbReference type="SUPFAM" id="SSF51735">
    <property type="entry name" value="NAD(P)-binding Rossmann-fold domains"/>
    <property type="match status" value="1"/>
</dbReference>
<dbReference type="EMBL" id="CP002792">
    <property type="protein sequence ID" value="AEH06053.1"/>
    <property type="molecule type" value="Genomic_DNA"/>
</dbReference>
<dbReference type="InterPro" id="IPR014027">
    <property type="entry name" value="UDP-Glc/GDP-Man_DH_C"/>
</dbReference>
<evidence type="ECO:0000256" key="5">
    <source>
        <dbReference type="ARBA" id="ARBA00023027"/>
    </source>
</evidence>
<dbReference type="GO" id="GO:0003979">
    <property type="term" value="F:UDP-glucose 6-dehydrogenase activity"/>
    <property type="evidence" value="ECO:0007669"/>
    <property type="project" value="UniProtKB-EC"/>
</dbReference>
<dbReference type="Pfam" id="PF14528">
    <property type="entry name" value="LAGLIDADG_3"/>
    <property type="match status" value="2"/>
</dbReference>
<dbReference type="Proteomes" id="UP000009296">
    <property type="component" value="Chromosome"/>
</dbReference>
<dbReference type="InterPro" id="IPR036291">
    <property type="entry name" value="NAD(P)-bd_dom_sf"/>
</dbReference>
<dbReference type="PRINTS" id="PR00379">
    <property type="entry name" value="INTEIN"/>
</dbReference>
<dbReference type="PANTHER" id="PTHR43750:SF3">
    <property type="entry name" value="UDP-GLUCOSE 6-DEHYDROGENASE TUAD"/>
    <property type="match status" value="1"/>
</dbReference>